<evidence type="ECO:0000313" key="4">
    <source>
        <dbReference type="EMBL" id="AZQ74844.1"/>
    </source>
</evidence>
<feature type="compositionally biased region" description="Basic and acidic residues" evidence="2">
    <location>
        <begin position="1"/>
        <end position="10"/>
    </location>
</feature>
<dbReference type="OrthoDB" id="3851702at2"/>
<dbReference type="Proteomes" id="UP000267900">
    <property type="component" value="Chromosome"/>
</dbReference>
<name>A0A3S9PRA1_STRLT</name>
<protein>
    <submittedName>
        <fullName evidence="4">TerD-family protein</fullName>
    </submittedName>
</protein>
<dbReference type="EMBL" id="CP034587">
    <property type="protein sequence ID" value="AZQ74844.1"/>
    <property type="molecule type" value="Genomic_DNA"/>
</dbReference>
<dbReference type="CDD" id="cd06974">
    <property type="entry name" value="TerD_like"/>
    <property type="match status" value="1"/>
</dbReference>
<dbReference type="InterPro" id="IPR003325">
    <property type="entry name" value="TerD"/>
</dbReference>
<dbReference type="InterPro" id="IPR051324">
    <property type="entry name" value="Stress/Tellurium_Resist"/>
</dbReference>
<organism evidence="4 5">
    <name type="scientific">Streptomyces luteoverticillatus</name>
    <name type="common">Streptoverticillium luteoverticillatus</name>
    <dbReference type="NCBI Taxonomy" id="66425"/>
    <lineage>
        <taxon>Bacteria</taxon>
        <taxon>Bacillati</taxon>
        <taxon>Actinomycetota</taxon>
        <taxon>Actinomycetes</taxon>
        <taxon>Kitasatosporales</taxon>
        <taxon>Streptomycetaceae</taxon>
        <taxon>Streptomyces</taxon>
    </lineage>
</organism>
<gene>
    <name evidence="4" type="ORF">EKH77_29850</name>
</gene>
<dbReference type="PANTHER" id="PTHR32097">
    <property type="entry name" value="CAMP-BINDING PROTEIN 1-RELATED"/>
    <property type="match status" value="1"/>
</dbReference>
<accession>A0A3S9PRA1</accession>
<proteinExistence type="inferred from homology"/>
<evidence type="ECO:0000259" key="3">
    <source>
        <dbReference type="Pfam" id="PF02342"/>
    </source>
</evidence>
<comment type="similarity">
    <text evidence="1">Belongs to the CAPAB/TerDEXZ family.</text>
</comment>
<keyword evidence="5" id="KW-1185">Reference proteome</keyword>
<dbReference type="AlphaFoldDB" id="A0A3S9PRA1"/>
<evidence type="ECO:0000256" key="2">
    <source>
        <dbReference type="SAM" id="MobiDB-lite"/>
    </source>
</evidence>
<feature type="domain" description="TerD" evidence="3">
    <location>
        <begin position="31"/>
        <end position="189"/>
    </location>
</feature>
<dbReference type="PANTHER" id="PTHR32097:SF4">
    <property type="entry name" value="GENERAL STRESS PROTEIN 16U"/>
    <property type="match status" value="1"/>
</dbReference>
<feature type="region of interest" description="Disordered" evidence="2">
    <location>
        <begin position="1"/>
        <end position="31"/>
    </location>
</feature>
<reference evidence="4 5" key="1">
    <citation type="submission" date="2018-12" db="EMBL/GenBank/DDBJ databases">
        <title>The whole draft genome of Streptomyce luteoverticillatus CGMCC 15060.</title>
        <authorList>
            <person name="Feng Z."/>
            <person name="Chen G."/>
            <person name="Zhang J."/>
            <person name="Zhu H."/>
            <person name="Yu X."/>
            <person name="Zhang W."/>
            <person name="Zhang X."/>
        </authorList>
    </citation>
    <scope>NUCLEOTIDE SEQUENCE [LARGE SCALE GENOMIC DNA]</scope>
    <source>
        <strain evidence="4 5">CGMCC 15060</strain>
    </source>
</reference>
<dbReference type="Pfam" id="PF02342">
    <property type="entry name" value="TerD"/>
    <property type="match status" value="1"/>
</dbReference>
<evidence type="ECO:0000256" key="1">
    <source>
        <dbReference type="ARBA" id="ARBA00008775"/>
    </source>
</evidence>
<sequence length="199" mass="20768">MEGRRAEERGGPVGGLDKSSASGPNKGSGLNKGLERVVVALRWDPSPPGAAPHDLDLIAATYGAGDPHGEPAYLVHFDSRSPDGTITLNRDSQDGKGFGDDEVLTLELDRLSPDYVRVVVGVAIQQGDGRLTFGGVAGTSVHVREGREQLAEDDFSGVGGATAARVAEFVRDGSGAWTFRGGVHGFDADPAAFVRVMGR</sequence>
<evidence type="ECO:0000313" key="5">
    <source>
        <dbReference type="Proteomes" id="UP000267900"/>
    </source>
</evidence>
<dbReference type="Gene3D" id="2.60.60.30">
    <property type="entry name" value="sav2460 like domains"/>
    <property type="match status" value="1"/>
</dbReference>